<dbReference type="EMBL" id="LWSA01000320">
    <property type="protein sequence ID" value="OCX67993.1"/>
    <property type="molecule type" value="Genomic_DNA"/>
</dbReference>
<name>A0A1C2J452_ACITH</name>
<comment type="caution">
    <text evidence="1">The sequence shown here is derived from an EMBL/GenBank/DDBJ whole genome shotgun (WGS) entry which is preliminary data.</text>
</comment>
<sequence length="74" mass="7959">MILLGSAVGAGLAYDKQSPASRDLPDGDPRLLSPVKKEVPRGLDCFTSRKAFMAEVTRRINQLDLVTRGSGSVE</sequence>
<evidence type="ECO:0000313" key="2">
    <source>
        <dbReference type="Proteomes" id="UP000094893"/>
    </source>
</evidence>
<evidence type="ECO:0000313" key="1">
    <source>
        <dbReference type="EMBL" id="OCX67993.1"/>
    </source>
</evidence>
<gene>
    <name evidence="1" type="ORF">A6P07_19015</name>
</gene>
<reference evidence="1 2" key="1">
    <citation type="journal article" date="2016" name="Int. J. Mol. Sci.">
        <title>Comparative genomics of the extreme acidophile Acidithiobacillus thiooxidans reveals intraspecific divergence and niche adaptation.</title>
        <authorList>
            <person name="Zhang X."/>
            <person name="Feng X."/>
            <person name="Tao J."/>
            <person name="Ma L."/>
            <person name="Xiao Y."/>
            <person name="Liang Y."/>
            <person name="Liu X."/>
            <person name="Yin H."/>
        </authorList>
    </citation>
    <scope>NUCLEOTIDE SEQUENCE [LARGE SCALE GENOMIC DNA]</scope>
    <source>
        <strain evidence="1 2">A02</strain>
    </source>
</reference>
<proteinExistence type="predicted"/>
<protein>
    <submittedName>
        <fullName evidence="1">Uncharacterized protein</fullName>
    </submittedName>
</protein>
<accession>A0A1C2J452</accession>
<organism evidence="1 2">
    <name type="scientific">Acidithiobacillus thiooxidans</name>
    <name type="common">Thiobacillus thiooxidans</name>
    <dbReference type="NCBI Taxonomy" id="930"/>
    <lineage>
        <taxon>Bacteria</taxon>
        <taxon>Pseudomonadati</taxon>
        <taxon>Pseudomonadota</taxon>
        <taxon>Acidithiobacillia</taxon>
        <taxon>Acidithiobacillales</taxon>
        <taxon>Acidithiobacillaceae</taxon>
        <taxon>Acidithiobacillus</taxon>
    </lineage>
</organism>
<dbReference type="Proteomes" id="UP000094893">
    <property type="component" value="Unassembled WGS sequence"/>
</dbReference>
<dbReference type="AlphaFoldDB" id="A0A1C2J452"/>